<keyword evidence="4" id="KW-1185">Reference proteome</keyword>
<evidence type="ECO:0000313" key="3">
    <source>
        <dbReference type="EMBL" id="MEK8129896.1"/>
    </source>
</evidence>
<dbReference type="PROSITE" id="PS51257">
    <property type="entry name" value="PROKAR_LIPOPROTEIN"/>
    <property type="match status" value="1"/>
</dbReference>
<comment type="caution">
    <text evidence="3">The sequence shown here is derived from an EMBL/GenBank/DDBJ whole genome shotgun (WGS) entry which is preliminary data.</text>
</comment>
<dbReference type="InterPro" id="IPR050490">
    <property type="entry name" value="Bact_solute-bd_prot1"/>
</dbReference>
<dbReference type="SUPFAM" id="SSF53850">
    <property type="entry name" value="Periplasmic binding protein-like II"/>
    <property type="match status" value="1"/>
</dbReference>
<evidence type="ECO:0000256" key="1">
    <source>
        <dbReference type="ARBA" id="ARBA00022729"/>
    </source>
</evidence>
<sequence length="523" mass="58261">MKKILSLALAGSMTVGLLSACGDSGTGSKGEAGEAAGKAPEKLKFSFSMTTSGYKHAEKSADINNEKWVKKLEEITNTDLDLRMIPLKDFDQKMSLMFASNDIPDVVQNVGGATTKGMSGSVEAGVFMPLDDLLKQYAPTIMKAVPKEAWQETSFDGKIYGIPAWLSNPSRRATFIRADLLAKTGLPAPKTVDDFLGVMRAFKKLGVEHPYQMRENFKYADTILGAFDVLPSQFEIQNDQVVPKFFDVENMTRALQTFKTMFDEGLIPKDFATISSGDYGKNIEGGKAAMWSANARELNNYRNKITVGAPDAQVEIIPSPRGPENRGGHLLYSSINTSYYINNKVSKDKAIRIIQFFEWMTTPEAEKYFSFGIEGENYTIENGAIKFTPPSTPEAIDEDLFRGMFWFVHDSVYNKLKEEQTPNGRDMIKYMDTVVSKEGLGSVRFVPTLQAYSKFPDLTPLGDDVGPKLIIDHMTKMIYGKEPISDWPKVIEEYKNKGGHEILKEATERYKKGNGVIVSENRS</sequence>
<organism evidence="3 4">
    <name type="scientific">Paenibacillus filicis</name>
    <dbReference type="NCBI Taxonomy" id="669464"/>
    <lineage>
        <taxon>Bacteria</taxon>
        <taxon>Bacillati</taxon>
        <taxon>Bacillota</taxon>
        <taxon>Bacilli</taxon>
        <taxon>Bacillales</taxon>
        <taxon>Paenibacillaceae</taxon>
        <taxon>Paenibacillus</taxon>
    </lineage>
</organism>
<feature type="chain" id="PRO_5045609800" evidence="2">
    <location>
        <begin position="21"/>
        <end position="523"/>
    </location>
</feature>
<evidence type="ECO:0000313" key="4">
    <source>
        <dbReference type="Proteomes" id="UP001469365"/>
    </source>
</evidence>
<dbReference type="PANTHER" id="PTHR43649:SF33">
    <property type="entry name" value="POLYGALACTURONAN_RHAMNOGALACTURONAN-BINDING PROTEIN YTCQ"/>
    <property type="match status" value="1"/>
</dbReference>
<gene>
    <name evidence="3" type="ORF">WMW72_18495</name>
</gene>
<evidence type="ECO:0000256" key="2">
    <source>
        <dbReference type="SAM" id="SignalP"/>
    </source>
</evidence>
<protein>
    <submittedName>
        <fullName evidence="3">Extracellular solute-binding protein</fullName>
    </submittedName>
</protein>
<accession>A0ABU9DM14</accession>
<proteinExistence type="predicted"/>
<dbReference type="RefSeq" id="WP_341417018.1">
    <property type="nucleotide sequence ID" value="NZ_JBBPCC010000012.1"/>
</dbReference>
<name>A0ABU9DM14_9BACL</name>
<keyword evidence="1 2" id="KW-0732">Signal</keyword>
<dbReference type="Proteomes" id="UP001469365">
    <property type="component" value="Unassembled WGS sequence"/>
</dbReference>
<dbReference type="EMBL" id="JBBPCC010000012">
    <property type="protein sequence ID" value="MEK8129896.1"/>
    <property type="molecule type" value="Genomic_DNA"/>
</dbReference>
<feature type="signal peptide" evidence="2">
    <location>
        <begin position="1"/>
        <end position="20"/>
    </location>
</feature>
<dbReference type="PANTHER" id="PTHR43649">
    <property type="entry name" value="ARABINOSE-BINDING PROTEIN-RELATED"/>
    <property type="match status" value="1"/>
</dbReference>
<reference evidence="3 4" key="1">
    <citation type="submission" date="2024-04" db="EMBL/GenBank/DDBJ databases">
        <title>draft genome sequnece of Paenibacillus filicis.</title>
        <authorList>
            <person name="Kim D.-U."/>
        </authorList>
    </citation>
    <scope>NUCLEOTIDE SEQUENCE [LARGE SCALE GENOMIC DNA]</scope>
    <source>
        <strain evidence="3 4">KACC14197</strain>
    </source>
</reference>
<dbReference type="Gene3D" id="3.40.190.10">
    <property type="entry name" value="Periplasmic binding protein-like II"/>
    <property type="match status" value="2"/>
</dbReference>